<evidence type="ECO:0000256" key="1">
    <source>
        <dbReference type="SAM" id="MobiDB-lite"/>
    </source>
</evidence>
<sequence>MVTSSRRRSRRTQSCESQATEHEHQLHESHSRREVITSNDDTLEECIRNSLKAEWRELSQKVLRQLGAKEMASLYKELDVLRSGETLNSVVHLVGTTNTTVPTAGGISSPQVQYEDGEIREGECVGETVELKRRYRATALRSKEREEALRSLSMSPEAGKDPEFSRLNDELTQVRADLEVSDFRLELERNQKEEA</sequence>
<protein>
    <submittedName>
        <fullName evidence="2">Uncharacterized protein</fullName>
    </submittedName>
</protein>
<gene>
    <name evidence="2" type="ORF">R1flu_020160</name>
</gene>
<feature type="compositionally biased region" description="Basic and acidic residues" evidence="1">
    <location>
        <begin position="19"/>
        <end position="35"/>
    </location>
</feature>
<accession>A0ABD1ZL74</accession>
<proteinExistence type="predicted"/>
<evidence type="ECO:0000313" key="3">
    <source>
        <dbReference type="Proteomes" id="UP001605036"/>
    </source>
</evidence>
<feature type="region of interest" description="Disordered" evidence="1">
    <location>
        <begin position="145"/>
        <end position="166"/>
    </location>
</feature>
<comment type="caution">
    <text evidence="2">The sequence shown here is derived from an EMBL/GenBank/DDBJ whole genome shotgun (WGS) entry which is preliminary data.</text>
</comment>
<dbReference type="AlphaFoldDB" id="A0ABD1ZL74"/>
<feature type="region of interest" description="Disordered" evidence="1">
    <location>
        <begin position="1"/>
        <end position="37"/>
    </location>
</feature>
<name>A0ABD1ZL74_9MARC</name>
<dbReference type="EMBL" id="JBHFFA010000001">
    <property type="protein sequence ID" value="KAL2652032.1"/>
    <property type="molecule type" value="Genomic_DNA"/>
</dbReference>
<feature type="compositionally biased region" description="Basic residues" evidence="1">
    <location>
        <begin position="1"/>
        <end position="11"/>
    </location>
</feature>
<reference evidence="2 3" key="1">
    <citation type="submission" date="2024-09" db="EMBL/GenBank/DDBJ databases">
        <title>Chromosome-scale assembly of Riccia fluitans.</title>
        <authorList>
            <person name="Paukszto L."/>
            <person name="Sawicki J."/>
            <person name="Karawczyk K."/>
            <person name="Piernik-Szablinska J."/>
            <person name="Szczecinska M."/>
            <person name="Mazdziarz M."/>
        </authorList>
    </citation>
    <scope>NUCLEOTIDE SEQUENCE [LARGE SCALE GENOMIC DNA]</scope>
    <source>
        <strain evidence="2">Rf_01</strain>
        <tissue evidence="2">Aerial parts of the thallus</tissue>
    </source>
</reference>
<keyword evidence="3" id="KW-1185">Reference proteome</keyword>
<organism evidence="2 3">
    <name type="scientific">Riccia fluitans</name>
    <dbReference type="NCBI Taxonomy" id="41844"/>
    <lineage>
        <taxon>Eukaryota</taxon>
        <taxon>Viridiplantae</taxon>
        <taxon>Streptophyta</taxon>
        <taxon>Embryophyta</taxon>
        <taxon>Marchantiophyta</taxon>
        <taxon>Marchantiopsida</taxon>
        <taxon>Marchantiidae</taxon>
        <taxon>Marchantiales</taxon>
        <taxon>Ricciaceae</taxon>
        <taxon>Riccia</taxon>
    </lineage>
</organism>
<dbReference type="Proteomes" id="UP001605036">
    <property type="component" value="Unassembled WGS sequence"/>
</dbReference>
<evidence type="ECO:0000313" key="2">
    <source>
        <dbReference type="EMBL" id="KAL2652032.1"/>
    </source>
</evidence>